<comment type="caution">
    <text evidence="2">The sequence shown here is derived from an EMBL/GenBank/DDBJ whole genome shotgun (WGS) entry which is preliminary data.</text>
</comment>
<feature type="compositionally biased region" description="Low complexity" evidence="1">
    <location>
        <begin position="140"/>
        <end position="152"/>
    </location>
</feature>
<feature type="region of interest" description="Disordered" evidence="1">
    <location>
        <begin position="505"/>
        <end position="648"/>
    </location>
</feature>
<evidence type="ECO:0000313" key="2">
    <source>
        <dbReference type="EMBL" id="KAK7200935.1"/>
    </source>
</evidence>
<feature type="region of interest" description="Disordered" evidence="1">
    <location>
        <begin position="257"/>
        <end position="300"/>
    </location>
</feature>
<evidence type="ECO:0000313" key="3">
    <source>
        <dbReference type="Proteomes" id="UP001430356"/>
    </source>
</evidence>
<feature type="compositionally biased region" description="Basic and acidic residues" evidence="1">
    <location>
        <begin position="114"/>
        <end position="124"/>
    </location>
</feature>
<gene>
    <name evidence="2" type="ORF">NESM_000152400</name>
</gene>
<feature type="compositionally biased region" description="Low complexity" evidence="1">
    <location>
        <begin position="423"/>
        <end position="447"/>
    </location>
</feature>
<dbReference type="EMBL" id="JAECZO010000009">
    <property type="protein sequence ID" value="KAK7200935.1"/>
    <property type="molecule type" value="Genomic_DNA"/>
</dbReference>
<name>A0AAW0F2Y4_9TRYP</name>
<feature type="region of interest" description="Disordered" evidence="1">
    <location>
        <begin position="85"/>
        <end position="124"/>
    </location>
</feature>
<feature type="compositionally biased region" description="Polar residues" evidence="1">
    <location>
        <begin position="546"/>
        <end position="558"/>
    </location>
</feature>
<feature type="region of interest" description="Disordered" evidence="1">
    <location>
        <begin position="46"/>
        <end position="69"/>
    </location>
</feature>
<evidence type="ECO:0000256" key="1">
    <source>
        <dbReference type="SAM" id="MobiDB-lite"/>
    </source>
</evidence>
<feature type="compositionally biased region" description="Polar residues" evidence="1">
    <location>
        <begin position="565"/>
        <end position="578"/>
    </location>
</feature>
<feature type="region of interest" description="Disordered" evidence="1">
    <location>
        <begin position="217"/>
        <end position="236"/>
    </location>
</feature>
<feature type="compositionally biased region" description="Low complexity" evidence="1">
    <location>
        <begin position="506"/>
        <end position="523"/>
    </location>
</feature>
<feature type="compositionally biased region" description="Polar residues" evidence="1">
    <location>
        <begin position="96"/>
        <end position="108"/>
    </location>
</feature>
<protein>
    <submittedName>
        <fullName evidence="2">Uncharacterized protein</fullName>
    </submittedName>
</protein>
<feature type="region of interest" description="Disordered" evidence="1">
    <location>
        <begin position="383"/>
        <end position="451"/>
    </location>
</feature>
<feature type="compositionally biased region" description="Low complexity" evidence="1">
    <location>
        <begin position="48"/>
        <end position="64"/>
    </location>
</feature>
<feature type="compositionally biased region" description="Pro residues" evidence="1">
    <location>
        <begin position="260"/>
        <end position="274"/>
    </location>
</feature>
<feature type="compositionally biased region" description="Pro residues" evidence="1">
    <location>
        <begin position="283"/>
        <end position="295"/>
    </location>
</feature>
<keyword evidence="3" id="KW-1185">Reference proteome</keyword>
<organism evidence="2 3">
    <name type="scientific">Novymonas esmeraldas</name>
    <dbReference type="NCBI Taxonomy" id="1808958"/>
    <lineage>
        <taxon>Eukaryota</taxon>
        <taxon>Discoba</taxon>
        <taxon>Euglenozoa</taxon>
        <taxon>Kinetoplastea</taxon>
        <taxon>Metakinetoplastina</taxon>
        <taxon>Trypanosomatida</taxon>
        <taxon>Trypanosomatidae</taxon>
        <taxon>Novymonas</taxon>
    </lineage>
</organism>
<proteinExistence type="predicted"/>
<feature type="compositionally biased region" description="Low complexity" evidence="1">
    <location>
        <begin position="401"/>
        <end position="411"/>
    </location>
</feature>
<dbReference type="Proteomes" id="UP001430356">
    <property type="component" value="Unassembled WGS sequence"/>
</dbReference>
<accession>A0AAW0F2Y4</accession>
<feature type="compositionally biased region" description="Polar residues" evidence="1">
    <location>
        <begin position="217"/>
        <end position="226"/>
    </location>
</feature>
<feature type="region of interest" description="Disordered" evidence="1">
    <location>
        <begin position="138"/>
        <end position="169"/>
    </location>
</feature>
<reference evidence="2 3" key="1">
    <citation type="journal article" date="2021" name="MBio">
        <title>A New Model Trypanosomatid, Novymonas esmeraldas: Genomic Perception of Its 'Candidatus Pandoraea novymonadis' Endosymbiont.</title>
        <authorList>
            <person name="Zakharova A."/>
            <person name="Saura A."/>
            <person name="Butenko A."/>
            <person name="Podesvova L."/>
            <person name="Warmusova S."/>
            <person name="Kostygov A.Y."/>
            <person name="Nenarokova A."/>
            <person name="Lukes J."/>
            <person name="Opperdoes F.R."/>
            <person name="Yurchenko V."/>
        </authorList>
    </citation>
    <scope>NUCLEOTIDE SEQUENCE [LARGE SCALE GENOMIC DNA]</scope>
    <source>
        <strain evidence="2 3">E262AT.01</strain>
    </source>
</reference>
<dbReference type="AlphaFoldDB" id="A0AAW0F2Y4"/>
<sequence>MTANPYIAQHYGSSMAVMSNGHEDEVDASVGFRRFPNAPHMTHTVFRPSRSTAPAHAAAPSPSAMGIRSTYQSTTPDAMASMRLHKGGMLDPFPSRPQTPRSTTSNASLPPLLPHDRHLVGPHDMVRDGAAGLLREWVKPSPHSTPTSSSRDGNNDGGGVNGDAYGVPEGRDAFPVRRYADGQYHTRLPAVSAAPAAVDVEPSVSVSPVSPRLAHSKLTTASSASHTPPEPPNGLVTVDAALQRSRNALAQAELLLDDAPAPPPTRPLPPPPPLTVSDVAGYAPPPQKTSPPAPAAPLASHVDEATTWEDAQDYLSPLSNGHLLLHTASQAERRVSVAASAAPVAAPLLPVTTPIETARFMVLCTVADPPAVAAQRLRRRGPTWAVRGNGGGSSAAMLSTGGAHAASAARHPSPRRIAEVQSRRTAAAARDSSPASAATASRQAQRSRSLDQGCDALQAAGAAAAPQQATSEAAANRLLREDPRLLQELAEFLRAGNPRGFSSLSAATQTAQTAQAGISPSARNPRRRSAPAAPAVLQGHPPPSSPQLRRYSSGTAPSHTDRAATPSSRLPRTNTEGSATAAEVSPRRGSARARRVEAMPSYAQPTLSWLSKGSEASADEFPLSRSASPQTSPLKDLAMAEAGDASPG</sequence>